<dbReference type="Proteomes" id="UP000827724">
    <property type="component" value="Unassembled WGS sequence"/>
</dbReference>
<dbReference type="GO" id="GO:0016020">
    <property type="term" value="C:membrane"/>
    <property type="evidence" value="ECO:0007669"/>
    <property type="project" value="UniProtKB-SubCell"/>
</dbReference>
<dbReference type="Pfam" id="PF01124">
    <property type="entry name" value="MAPEG"/>
    <property type="match status" value="1"/>
</dbReference>
<sequence>MPLTLVLPDTYGFVLAAATSTFFANFLHAQRTAKLRHASKVAYPNAYASHEQAEKDPAAYKFNCAQRAHANFVENQPSAVGALLIAGLNFPLASAILGAAWTFGRVLYLYGYTSSAGPKGRSSGAAVAGLADVALKFMAAYTSYVIAMGK</sequence>
<dbReference type="PANTHER" id="PTHR10250">
    <property type="entry name" value="MICROSOMAL GLUTATHIONE S-TRANSFERASE"/>
    <property type="match status" value="1"/>
</dbReference>
<evidence type="ECO:0000256" key="3">
    <source>
        <dbReference type="ARBA" id="ARBA00022989"/>
    </source>
</evidence>
<comment type="caution">
    <text evidence="6">The sequence shown here is derived from an EMBL/GenBank/DDBJ whole genome shotgun (WGS) entry which is preliminary data.</text>
</comment>
<dbReference type="InterPro" id="IPR050997">
    <property type="entry name" value="MAPEG"/>
</dbReference>
<dbReference type="GO" id="GO:0005635">
    <property type="term" value="C:nuclear envelope"/>
    <property type="evidence" value="ECO:0007669"/>
    <property type="project" value="TreeGrafter"/>
</dbReference>
<reference evidence="6" key="1">
    <citation type="submission" date="2021-08" db="EMBL/GenBank/DDBJ databases">
        <title>Chromosome-Level Trichoderma cornu-damae using Hi-C Data.</title>
        <authorList>
            <person name="Kim C.S."/>
        </authorList>
    </citation>
    <scope>NUCLEOTIDE SEQUENCE</scope>
    <source>
        <strain evidence="6">KA19-0412C</strain>
    </source>
</reference>
<accession>A0A9P8QIH6</accession>
<dbReference type="GO" id="GO:0004364">
    <property type="term" value="F:glutathione transferase activity"/>
    <property type="evidence" value="ECO:0007669"/>
    <property type="project" value="TreeGrafter"/>
</dbReference>
<dbReference type="SUPFAM" id="SSF161084">
    <property type="entry name" value="MAPEG domain-like"/>
    <property type="match status" value="1"/>
</dbReference>
<name>A0A9P8QIH6_9HYPO</name>
<organism evidence="6 7">
    <name type="scientific">Trichoderma cornu-damae</name>
    <dbReference type="NCBI Taxonomy" id="654480"/>
    <lineage>
        <taxon>Eukaryota</taxon>
        <taxon>Fungi</taxon>
        <taxon>Dikarya</taxon>
        <taxon>Ascomycota</taxon>
        <taxon>Pezizomycotina</taxon>
        <taxon>Sordariomycetes</taxon>
        <taxon>Hypocreomycetidae</taxon>
        <taxon>Hypocreales</taxon>
        <taxon>Hypocreaceae</taxon>
        <taxon>Trichoderma</taxon>
    </lineage>
</organism>
<evidence type="ECO:0000256" key="2">
    <source>
        <dbReference type="ARBA" id="ARBA00022692"/>
    </source>
</evidence>
<evidence type="ECO:0000256" key="1">
    <source>
        <dbReference type="ARBA" id="ARBA00004141"/>
    </source>
</evidence>
<dbReference type="GO" id="GO:0004602">
    <property type="term" value="F:glutathione peroxidase activity"/>
    <property type="evidence" value="ECO:0007669"/>
    <property type="project" value="TreeGrafter"/>
</dbReference>
<comment type="subcellular location">
    <subcellularLocation>
        <location evidence="1">Membrane</location>
        <topology evidence="1">Multi-pass membrane protein</topology>
    </subcellularLocation>
</comment>
<feature type="transmembrane region" description="Helical" evidence="5">
    <location>
        <begin position="12"/>
        <end position="29"/>
    </location>
</feature>
<dbReference type="GO" id="GO:0005783">
    <property type="term" value="C:endoplasmic reticulum"/>
    <property type="evidence" value="ECO:0007669"/>
    <property type="project" value="TreeGrafter"/>
</dbReference>
<keyword evidence="3 5" id="KW-1133">Transmembrane helix</keyword>
<evidence type="ECO:0000256" key="4">
    <source>
        <dbReference type="ARBA" id="ARBA00023136"/>
    </source>
</evidence>
<protein>
    <submittedName>
        <fullName evidence="6">Mapeg family</fullName>
    </submittedName>
</protein>
<keyword evidence="4 5" id="KW-0472">Membrane</keyword>
<dbReference type="Gene3D" id="1.20.120.550">
    <property type="entry name" value="Membrane associated eicosanoid/glutathione metabolism-like domain"/>
    <property type="match status" value="1"/>
</dbReference>
<keyword evidence="2 5" id="KW-0812">Transmembrane</keyword>
<keyword evidence="7" id="KW-1185">Reference proteome</keyword>
<evidence type="ECO:0000256" key="5">
    <source>
        <dbReference type="SAM" id="Phobius"/>
    </source>
</evidence>
<evidence type="ECO:0000313" key="6">
    <source>
        <dbReference type="EMBL" id="KAH6603343.1"/>
    </source>
</evidence>
<dbReference type="EMBL" id="JAIWOZ010000007">
    <property type="protein sequence ID" value="KAH6603343.1"/>
    <property type="molecule type" value="Genomic_DNA"/>
</dbReference>
<proteinExistence type="predicted"/>
<dbReference type="InterPro" id="IPR001129">
    <property type="entry name" value="Membr-assoc_MAPEG"/>
</dbReference>
<evidence type="ECO:0000313" key="7">
    <source>
        <dbReference type="Proteomes" id="UP000827724"/>
    </source>
</evidence>
<gene>
    <name evidence="6" type="ORF">Trco_008118</name>
</gene>
<dbReference type="InterPro" id="IPR023352">
    <property type="entry name" value="MAPEG-like_dom_sf"/>
</dbReference>
<feature type="transmembrane region" description="Helical" evidence="5">
    <location>
        <begin position="79"/>
        <end position="103"/>
    </location>
</feature>
<dbReference type="OrthoDB" id="410651at2759"/>
<dbReference type="PANTHER" id="PTHR10250:SF26">
    <property type="entry name" value="GLUTATHIONE S-TRANSFERASE 3, MITOCHONDRIAL"/>
    <property type="match status" value="1"/>
</dbReference>
<feature type="transmembrane region" description="Helical" evidence="5">
    <location>
        <begin position="123"/>
        <end position="147"/>
    </location>
</feature>
<dbReference type="AlphaFoldDB" id="A0A9P8QIH6"/>